<organism evidence="4 5">
    <name type="scientific">Ophiocordyceps sinensis</name>
    <dbReference type="NCBI Taxonomy" id="72228"/>
    <lineage>
        <taxon>Eukaryota</taxon>
        <taxon>Fungi</taxon>
        <taxon>Dikarya</taxon>
        <taxon>Ascomycota</taxon>
        <taxon>Pezizomycotina</taxon>
        <taxon>Sordariomycetes</taxon>
        <taxon>Hypocreomycetidae</taxon>
        <taxon>Hypocreales</taxon>
        <taxon>Ophiocordycipitaceae</taxon>
        <taxon>Ophiocordyceps</taxon>
    </lineage>
</organism>
<dbReference type="GO" id="GO:0016020">
    <property type="term" value="C:membrane"/>
    <property type="evidence" value="ECO:0007669"/>
    <property type="project" value="GOC"/>
</dbReference>
<dbReference type="SUPFAM" id="SSF53448">
    <property type="entry name" value="Nucleotide-diphospho-sugar transferases"/>
    <property type="match status" value="1"/>
</dbReference>
<keyword evidence="3" id="KW-1133">Transmembrane helix</keyword>
<evidence type="ECO:0000256" key="1">
    <source>
        <dbReference type="ARBA" id="ARBA00009003"/>
    </source>
</evidence>
<keyword evidence="5" id="KW-1185">Reference proteome</keyword>
<dbReference type="Proteomes" id="UP000557566">
    <property type="component" value="Unassembled WGS sequence"/>
</dbReference>
<keyword evidence="2" id="KW-0808">Transferase</keyword>
<dbReference type="Gene3D" id="3.90.550.20">
    <property type="match status" value="1"/>
</dbReference>
<evidence type="ECO:0008006" key="6">
    <source>
        <dbReference type="Google" id="ProtNLM"/>
    </source>
</evidence>
<dbReference type="GO" id="GO:0000030">
    <property type="term" value="F:mannosyltransferase activity"/>
    <property type="evidence" value="ECO:0007669"/>
    <property type="project" value="TreeGrafter"/>
</dbReference>
<protein>
    <recommendedName>
        <fullName evidence="6">Glycosyltransferase, DXD sugar-binding motif protein</fullName>
    </recommendedName>
</protein>
<dbReference type="PANTHER" id="PTHR32385:SF15">
    <property type="entry name" value="INOSITOL PHOSPHOCERAMIDE MANNOSYLTRANSFERASE 1"/>
    <property type="match status" value="1"/>
</dbReference>
<accession>A0A8H4LVG5</accession>
<evidence type="ECO:0000256" key="2">
    <source>
        <dbReference type="ARBA" id="ARBA00022679"/>
    </source>
</evidence>
<proteinExistence type="inferred from homology"/>
<dbReference type="EMBL" id="JAAVMX010000007">
    <property type="protein sequence ID" value="KAF4506204.1"/>
    <property type="molecule type" value="Genomic_DNA"/>
</dbReference>
<keyword evidence="3" id="KW-0812">Transmembrane</keyword>
<name>A0A8H4LVG5_9HYPO</name>
<comment type="similarity">
    <text evidence="1">Belongs to the glycosyltransferase 32 family.</text>
</comment>
<keyword evidence="3" id="KW-0472">Membrane</keyword>
<gene>
    <name evidence="4" type="ORF">G6O67_006307</name>
</gene>
<dbReference type="GO" id="GO:0051999">
    <property type="term" value="P:mannosyl-inositol phosphorylceramide biosynthetic process"/>
    <property type="evidence" value="ECO:0007669"/>
    <property type="project" value="TreeGrafter"/>
</dbReference>
<evidence type="ECO:0000313" key="5">
    <source>
        <dbReference type="Proteomes" id="UP000557566"/>
    </source>
</evidence>
<comment type="caution">
    <text evidence="4">The sequence shown here is derived from an EMBL/GenBank/DDBJ whole genome shotgun (WGS) entry which is preliminary data.</text>
</comment>
<dbReference type="OrthoDB" id="409543at2759"/>
<feature type="transmembrane region" description="Helical" evidence="3">
    <location>
        <begin position="298"/>
        <end position="319"/>
    </location>
</feature>
<evidence type="ECO:0000313" key="4">
    <source>
        <dbReference type="EMBL" id="KAF4506204.1"/>
    </source>
</evidence>
<dbReference type="Pfam" id="PF04488">
    <property type="entry name" value="Gly_transf_sug"/>
    <property type="match status" value="1"/>
</dbReference>
<dbReference type="InterPro" id="IPR007577">
    <property type="entry name" value="GlycoTrfase_DXD_sugar-bd_CS"/>
</dbReference>
<evidence type="ECO:0000256" key="3">
    <source>
        <dbReference type="SAM" id="Phobius"/>
    </source>
</evidence>
<dbReference type="InterPro" id="IPR051706">
    <property type="entry name" value="Glycosyltransferase_domain"/>
</dbReference>
<reference evidence="4 5" key="1">
    <citation type="journal article" date="2020" name="Genome Biol. Evol.">
        <title>A new high-quality draft genome assembly of the Chinese cordyceps Ophiocordyceps sinensis.</title>
        <authorList>
            <person name="Shu R."/>
            <person name="Zhang J."/>
            <person name="Meng Q."/>
            <person name="Zhang H."/>
            <person name="Zhou G."/>
            <person name="Li M."/>
            <person name="Wu P."/>
            <person name="Zhao Y."/>
            <person name="Chen C."/>
            <person name="Qin Q."/>
        </authorList>
    </citation>
    <scope>NUCLEOTIDE SEQUENCE [LARGE SCALE GENOMIC DNA]</scope>
    <source>
        <strain evidence="4 5">IOZ07</strain>
    </source>
</reference>
<dbReference type="PANTHER" id="PTHR32385">
    <property type="entry name" value="MANNOSYL PHOSPHORYLINOSITOL CERAMIDE SYNTHASE"/>
    <property type="match status" value="1"/>
</dbReference>
<dbReference type="InterPro" id="IPR029044">
    <property type="entry name" value="Nucleotide-diphossugar_trans"/>
</dbReference>
<dbReference type="AlphaFoldDB" id="A0A8H4LVG5"/>
<sequence length="338" mass="37953">MALYRGSSRELAASLGIVLLLLLVVHQLSYIDYRTLVSPISQSIELIQACPRPSRPEHAAPLHDARPAAGRNMPNIVHQIWKTADAHTYSMAASHDSWKARLEPLNYTVRLWTDDDILGLIRAEYAWLLPTYESYPQNIQRADVARLVVVHAQGGIYVDLDVYLESAEGLSCLQRLGLEAIFAPMSGAMGISNHFFMAERASPLLLWTLREAERRGASTSRRIILPYLQVFWSTGPMMVTAAAREYARSRDTTRPGLGVLDNEFGGTVVRHEAGRSWQGSDGRLFNYLGDHAHIERPWLVFPILAVVLALVCVVARRCASRWSAVRLRKGASLSRWRR</sequence>